<proteinExistence type="predicted"/>
<name>A0A8X7Q149_BRACI</name>
<dbReference type="AlphaFoldDB" id="A0A8X7Q149"/>
<comment type="caution">
    <text evidence="2">The sequence shown here is derived from an EMBL/GenBank/DDBJ whole genome shotgun (WGS) entry which is preliminary data.</text>
</comment>
<dbReference type="PANTHER" id="PTHR34658">
    <property type="entry name" value="OS01G0151800 PROTEIN"/>
    <property type="match status" value="1"/>
</dbReference>
<organism evidence="2 3">
    <name type="scientific">Brassica carinata</name>
    <name type="common">Ethiopian mustard</name>
    <name type="synonym">Abyssinian cabbage</name>
    <dbReference type="NCBI Taxonomy" id="52824"/>
    <lineage>
        <taxon>Eukaryota</taxon>
        <taxon>Viridiplantae</taxon>
        <taxon>Streptophyta</taxon>
        <taxon>Embryophyta</taxon>
        <taxon>Tracheophyta</taxon>
        <taxon>Spermatophyta</taxon>
        <taxon>Magnoliopsida</taxon>
        <taxon>eudicotyledons</taxon>
        <taxon>Gunneridae</taxon>
        <taxon>Pentapetalae</taxon>
        <taxon>rosids</taxon>
        <taxon>malvids</taxon>
        <taxon>Brassicales</taxon>
        <taxon>Brassicaceae</taxon>
        <taxon>Brassiceae</taxon>
        <taxon>Brassica</taxon>
    </lineage>
</organism>
<accession>A0A8X7Q149</accession>
<evidence type="ECO:0000256" key="1">
    <source>
        <dbReference type="SAM" id="MobiDB-lite"/>
    </source>
</evidence>
<feature type="compositionally biased region" description="Basic and acidic residues" evidence="1">
    <location>
        <begin position="167"/>
        <end position="185"/>
    </location>
</feature>
<dbReference type="EMBL" id="JAAMPC010000015">
    <property type="protein sequence ID" value="KAG2260667.1"/>
    <property type="molecule type" value="Genomic_DNA"/>
</dbReference>
<keyword evidence="3" id="KW-1185">Reference proteome</keyword>
<sequence>MPKTTRLNLGRNVSPFSIANGAVSPESLGALAGHLSGYNVDGAPHVHCSSRFFRSGVGVCVYGVVFVRGGDGFVKIPMDFPGRVCVPSHMVKRSRFDLFVPSIFAGVSHGVCMFDPIMFWDRERGRSRVYAVAKRGSGGESVGEVEGSQRQPEARSEQVATQLRRKSPAEACDRKEERHHTISSRERKTVNVDTCYISFL</sequence>
<dbReference type="OrthoDB" id="1921102at2759"/>
<reference evidence="2 3" key="1">
    <citation type="submission" date="2020-02" db="EMBL/GenBank/DDBJ databases">
        <authorList>
            <person name="Ma Q."/>
            <person name="Huang Y."/>
            <person name="Song X."/>
            <person name="Pei D."/>
        </authorList>
    </citation>
    <scope>NUCLEOTIDE SEQUENCE [LARGE SCALE GENOMIC DNA]</scope>
    <source>
        <strain evidence="2">Sxm20200214</strain>
        <tissue evidence="2">Leaf</tissue>
    </source>
</reference>
<evidence type="ECO:0000313" key="2">
    <source>
        <dbReference type="EMBL" id="KAG2260667.1"/>
    </source>
</evidence>
<dbReference type="Proteomes" id="UP000886595">
    <property type="component" value="Unassembled WGS sequence"/>
</dbReference>
<protein>
    <submittedName>
        <fullName evidence="2">Uncharacterized protein</fullName>
    </submittedName>
</protein>
<feature type="region of interest" description="Disordered" evidence="1">
    <location>
        <begin position="138"/>
        <end position="185"/>
    </location>
</feature>
<gene>
    <name evidence="2" type="ORF">Bca52824_079961</name>
</gene>
<evidence type="ECO:0000313" key="3">
    <source>
        <dbReference type="Proteomes" id="UP000886595"/>
    </source>
</evidence>
<dbReference type="PANTHER" id="PTHR34658:SF5">
    <property type="entry name" value="PROTEIN, PUTATIVE-RELATED"/>
    <property type="match status" value="1"/>
</dbReference>